<evidence type="ECO:0000313" key="1">
    <source>
        <dbReference type="EMBL" id="CAL1274588.1"/>
    </source>
</evidence>
<reference evidence="1 2" key="1">
    <citation type="submission" date="2024-04" db="EMBL/GenBank/DDBJ databases">
        <authorList>
            <person name="Rising A."/>
            <person name="Reimegard J."/>
            <person name="Sonavane S."/>
            <person name="Akerstrom W."/>
            <person name="Nylinder S."/>
            <person name="Hedman E."/>
            <person name="Kallberg Y."/>
        </authorList>
    </citation>
    <scope>NUCLEOTIDE SEQUENCE [LARGE SCALE GENOMIC DNA]</scope>
</reference>
<comment type="caution">
    <text evidence="1">The sequence shown here is derived from an EMBL/GenBank/DDBJ whole genome shotgun (WGS) entry which is preliminary data.</text>
</comment>
<proteinExistence type="predicted"/>
<name>A0AAV1ZRU8_9ARAC</name>
<gene>
    <name evidence="1" type="ORF">LARSCL_LOCUS7553</name>
</gene>
<organism evidence="1 2">
    <name type="scientific">Larinioides sclopetarius</name>
    <dbReference type="NCBI Taxonomy" id="280406"/>
    <lineage>
        <taxon>Eukaryota</taxon>
        <taxon>Metazoa</taxon>
        <taxon>Ecdysozoa</taxon>
        <taxon>Arthropoda</taxon>
        <taxon>Chelicerata</taxon>
        <taxon>Arachnida</taxon>
        <taxon>Araneae</taxon>
        <taxon>Araneomorphae</taxon>
        <taxon>Entelegynae</taxon>
        <taxon>Araneoidea</taxon>
        <taxon>Araneidae</taxon>
        <taxon>Larinioides</taxon>
    </lineage>
</organism>
<dbReference type="Proteomes" id="UP001497382">
    <property type="component" value="Unassembled WGS sequence"/>
</dbReference>
<evidence type="ECO:0000313" key="2">
    <source>
        <dbReference type="Proteomes" id="UP001497382"/>
    </source>
</evidence>
<accession>A0AAV1ZRU8</accession>
<protein>
    <submittedName>
        <fullName evidence="1">Uncharacterized protein</fullName>
    </submittedName>
</protein>
<feature type="non-terminal residue" evidence="1">
    <location>
        <position position="1"/>
    </location>
</feature>
<sequence length="76" mass="8226">GTKVAVIVDITSQGHISGGIPPIGLEVSQLYTIIVPSKFQENAKKAYNESIQESCISELKMNLSSRNPFTCITNSE</sequence>
<keyword evidence="2" id="KW-1185">Reference proteome</keyword>
<dbReference type="AlphaFoldDB" id="A0AAV1ZRU8"/>
<dbReference type="EMBL" id="CAXIEN010000078">
    <property type="protein sequence ID" value="CAL1274588.1"/>
    <property type="molecule type" value="Genomic_DNA"/>
</dbReference>